<evidence type="ECO:0000256" key="2">
    <source>
        <dbReference type="ARBA" id="ARBA00022692"/>
    </source>
</evidence>
<proteinExistence type="predicted"/>
<dbReference type="Pfam" id="PF01956">
    <property type="entry name" value="EMC3_TMCO1"/>
    <property type="match status" value="1"/>
</dbReference>
<protein>
    <submittedName>
        <fullName evidence="6">Uncharacterized protein</fullName>
    </submittedName>
</protein>
<sequence length="113" mass="12962">MIDLVAQSLDFLKDPPASTIFLMVLAFAISALTTYITKRSMNVEEYRKSMEESSHAQQELMVAMKSGNQRRIQKAQQRQKEAQQIQMKHSSAQTKSTMYTMMKASVVQLNQDR</sequence>
<comment type="subcellular location">
    <subcellularLocation>
        <location evidence="1">Membrane</location>
        <topology evidence="1">Multi-pass membrane protein</topology>
    </subcellularLocation>
</comment>
<evidence type="ECO:0000256" key="5">
    <source>
        <dbReference type="SAM" id="Phobius"/>
    </source>
</evidence>
<organism evidence="6">
    <name type="scientific">marine sediment metagenome</name>
    <dbReference type="NCBI Taxonomy" id="412755"/>
    <lineage>
        <taxon>unclassified sequences</taxon>
        <taxon>metagenomes</taxon>
        <taxon>ecological metagenomes</taxon>
    </lineage>
</organism>
<comment type="caution">
    <text evidence="6">The sequence shown here is derived from an EMBL/GenBank/DDBJ whole genome shotgun (WGS) entry which is preliminary data.</text>
</comment>
<evidence type="ECO:0000256" key="3">
    <source>
        <dbReference type="ARBA" id="ARBA00022989"/>
    </source>
</evidence>
<dbReference type="EMBL" id="BART01027534">
    <property type="protein sequence ID" value="GAG94258.1"/>
    <property type="molecule type" value="Genomic_DNA"/>
</dbReference>
<evidence type="ECO:0000256" key="1">
    <source>
        <dbReference type="ARBA" id="ARBA00004141"/>
    </source>
</evidence>
<name>X1CDC1_9ZZZZ</name>
<keyword evidence="4 5" id="KW-0472">Membrane</keyword>
<evidence type="ECO:0000313" key="6">
    <source>
        <dbReference type="EMBL" id="GAG94258.1"/>
    </source>
</evidence>
<keyword evidence="3 5" id="KW-1133">Transmembrane helix</keyword>
<gene>
    <name evidence="6" type="ORF">S01H4_48801</name>
</gene>
<feature type="transmembrane region" description="Helical" evidence="5">
    <location>
        <begin position="20"/>
        <end position="37"/>
    </location>
</feature>
<dbReference type="InterPro" id="IPR002809">
    <property type="entry name" value="EMC3/TMCO1"/>
</dbReference>
<evidence type="ECO:0000256" key="4">
    <source>
        <dbReference type="ARBA" id="ARBA00023136"/>
    </source>
</evidence>
<keyword evidence="2 5" id="KW-0812">Transmembrane</keyword>
<dbReference type="GO" id="GO:0016020">
    <property type="term" value="C:membrane"/>
    <property type="evidence" value="ECO:0007669"/>
    <property type="project" value="UniProtKB-SubCell"/>
</dbReference>
<reference evidence="6" key="1">
    <citation type="journal article" date="2014" name="Front. Microbiol.">
        <title>High frequency of phylogenetically diverse reductive dehalogenase-homologous genes in deep subseafloor sedimentary metagenomes.</title>
        <authorList>
            <person name="Kawai M."/>
            <person name="Futagami T."/>
            <person name="Toyoda A."/>
            <person name="Takaki Y."/>
            <person name="Nishi S."/>
            <person name="Hori S."/>
            <person name="Arai W."/>
            <person name="Tsubouchi T."/>
            <person name="Morono Y."/>
            <person name="Uchiyama I."/>
            <person name="Ito T."/>
            <person name="Fujiyama A."/>
            <person name="Inagaki F."/>
            <person name="Takami H."/>
        </authorList>
    </citation>
    <scope>NUCLEOTIDE SEQUENCE</scope>
    <source>
        <strain evidence="6">Expedition CK06-06</strain>
    </source>
</reference>
<accession>X1CDC1</accession>
<dbReference type="AlphaFoldDB" id="X1CDC1"/>